<dbReference type="EMBL" id="JBHRXI010000023">
    <property type="protein sequence ID" value="MFC3615784.1"/>
    <property type="molecule type" value="Genomic_DNA"/>
</dbReference>
<dbReference type="Proteomes" id="UP001595629">
    <property type="component" value="Unassembled WGS sequence"/>
</dbReference>
<proteinExistence type="predicted"/>
<evidence type="ECO:0000313" key="1">
    <source>
        <dbReference type="EMBL" id="MFC3615784.1"/>
    </source>
</evidence>
<comment type="caution">
    <text evidence="1">The sequence shown here is derived from an EMBL/GenBank/DDBJ whole genome shotgun (WGS) entry which is preliminary data.</text>
</comment>
<keyword evidence="2" id="KW-1185">Reference proteome</keyword>
<dbReference type="RefSeq" id="WP_386737067.1">
    <property type="nucleotide sequence ID" value="NZ_JBHRXI010000023.1"/>
</dbReference>
<reference evidence="2" key="1">
    <citation type="journal article" date="2019" name="Int. J. Syst. Evol. Microbiol.">
        <title>The Global Catalogue of Microorganisms (GCM) 10K type strain sequencing project: providing services to taxonomists for standard genome sequencing and annotation.</title>
        <authorList>
            <consortium name="The Broad Institute Genomics Platform"/>
            <consortium name="The Broad Institute Genome Sequencing Center for Infectious Disease"/>
            <person name="Wu L."/>
            <person name="Ma J."/>
        </authorList>
    </citation>
    <scope>NUCLEOTIDE SEQUENCE [LARGE SCALE GENOMIC DNA]</scope>
    <source>
        <strain evidence="2">KCTC 42911</strain>
    </source>
</reference>
<accession>A0ABV7TLX4</accession>
<protein>
    <submittedName>
        <fullName evidence="1">Uncharacterized protein</fullName>
    </submittedName>
</protein>
<sequence>RLERLIVPKISWAKFINNLATGERSTPVLPAPPLDLAKSFSAGRRGRNFFLFSRVVVVGLFTSSGINRPETVL</sequence>
<organism evidence="1 2">
    <name type="scientific">Lutimaribacter marinistellae</name>
    <dbReference type="NCBI Taxonomy" id="1820329"/>
    <lineage>
        <taxon>Bacteria</taxon>
        <taxon>Pseudomonadati</taxon>
        <taxon>Pseudomonadota</taxon>
        <taxon>Alphaproteobacteria</taxon>
        <taxon>Rhodobacterales</taxon>
        <taxon>Roseobacteraceae</taxon>
        <taxon>Lutimaribacter</taxon>
    </lineage>
</organism>
<gene>
    <name evidence="1" type="ORF">ACFORG_18680</name>
</gene>
<evidence type="ECO:0000313" key="2">
    <source>
        <dbReference type="Proteomes" id="UP001595629"/>
    </source>
</evidence>
<name>A0ABV7TLX4_9RHOB</name>
<feature type="non-terminal residue" evidence="1">
    <location>
        <position position="1"/>
    </location>
</feature>